<feature type="domain" description="DUF7745" evidence="1">
    <location>
        <begin position="8"/>
        <end position="115"/>
    </location>
</feature>
<accession>A0A7J9I7B0</accession>
<comment type="caution">
    <text evidence="2">The sequence shown here is derived from an EMBL/GenBank/DDBJ whole genome shotgun (WGS) entry which is preliminary data.</text>
</comment>
<gene>
    <name evidence="2" type="ORF">Gohar_019815</name>
</gene>
<name>A0A7J9I7B0_9ROSI</name>
<proteinExistence type="predicted"/>
<dbReference type="OrthoDB" id="993741at2759"/>
<feature type="non-terminal residue" evidence="2">
    <location>
        <position position="163"/>
    </location>
</feature>
<sequence>MCITGMSKQWVAARIKQKGDSKCIPWKNLRDLILAHPDVKKRVDIFTLSIYSLFIFPKALGHVGEAVIDLFDRLDKGVTQVPAILAETFRSLNACRRVGEGRFIGCAQLLLKWMAIFQNLQEDDVEWKARWMVPDEILYRCGDFYWIPLLGIWGAVRYTPLLV</sequence>
<protein>
    <recommendedName>
        <fullName evidence="1">DUF7745 domain-containing protein</fullName>
    </recommendedName>
</protein>
<organism evidence="2 3">
    <name type="scientific">Gossypium harknessii</name>
    <dbReference type="NCBI Taxonomy" id="34285"/>
    <lineage>
        <taxon>Eukaryota</taxon>
        <taxon>Viridiplantae</taxon>
        <taxon>Streptophyta</taxon>
        <taxon>Embryophyta</taxon>
        <taxon>Tracheophyta</taxon>
        <taxon>Spermatophyta</taxon>
        <taxon>Magnoliopsida</taxon>
        <taxon>eudicotyledons</taxon>
        <taxon>Gunneridae</taxon>
        <taxon>Pentapetalae</taxon>
        <taxon>rosids</taxon>
        <taxon>malvids</taxon>
        <taxon>Malvales</taxon>
        <taxon>Malvaceae</taxon>
        <taxon>Malvoideae</taxon>
        <taxon>Gossypium</taxon>
    </lineage>
</organism>
<dbReference type="AlphaFoldDB" id="A0A7J9I7B0"/>
<keyword evidence="3" id="KW-1185">Reference proteome</keyword>
<evidence type="ECO:0000313" key="3">
    <source>
        <dbReference type="Proteomes" id="UP000593560"/>
    </source>
</evidence>
<dbReference type="EMBL" id="JABFAD010174567">
    <property type="protein sequence ID" value="MBA0818009.1"/>
    <property type="molecule type" value="Genomic_DNA"/>
</dbReference>
<dbReference type="PANTHER" id="PTHR48200">
    <property type="entry name" value="PROTEIN, PUTATIVE-RELATED"/>
    <property type="match status" value="1"/>
</dbReference>
<evidence type="ECO:0000313" key="2">
    <source>
        <dbReference type="EMBL" id="MBA0818009.1"/>
    </source>
</evidence>
<dbReference type="InterPro" id="IPR056647">
    <property type="entry name" value="DUF7745"/>
</dbReference>
<dbReference type="Proteomes" id="UP000593560">
    <property type="component" value="Unassembled WGS sequence"/>
</dbReference>
<reference evidence="2 3" key="1">
    <citation type="journal article" date="2019" name="Genome Biol. Evol.">
        <title>Insights into the evolution of the New World diploid cottons (Gossypium, subgenus Houzingenia) based on genome sequencing.</title>
        <authorList>
            <person name="Grover C.E."/>
            <person name="Arick M.A. 2nd"/>
            <person name="Thrash A."/>
            <person name="Conover J.L."/>
            <person name="Sanders W.S."/>
            <person name="Peterson D.G."/>
            <person name="Frelichowski J.E."/>
            <person name="Scheffler J.A."/>
            <person name="Scheffler B.E."/>
            <person name="Wendel J.F."/>
        </authorList>
    </citation>
    <scope>NUCLEOTIDE SEQUENCE [LARGE SCALE GENOMIC DNA]</scope>
    <source>
        <strain evidence="2">0</strain>
        <tissue evidence="2">Leaf</tissue>
    </source>
</reference>
<dbReference type="Pfam" id="PF24924">
    <property type="entry name" value="DUF7745"/>
    <property type="match status" value="1"/>
</dbReference>
<evidence type="ECO:0000259" key="1">
    <source>
        <dbReference type="Pfam" id="PF24924"/>
    </source>
</evidence>
<dbReference type="PANTHER" id="PTHR48200:SF1">
    <property type="entry name" value="AMINOTRANSFERASE-LIKE PLANT MOBILE DOMAIN-CONTAINING PROTEIN"/>
    <property type="match status" value="1"/>
</dbReference>